<dbReference type="InterPro" id="IPR036097">
    <property type="entry name" value="HisK_dim/P_sf"/>
</dbReference>
<feature type="transmembrane region" description="Helical" evidence="9">
    <location>
        <begin position="12"/>
        <end position="33"/>
    </location>
</feature>
<dbReference type="SUPFAM" id="SSF55785">
    <property type="entry name" value="PYP-like sensor domain (PAS domain)"/>
    <property type="match status" value="1"/>
</dbReference>
<dbReference type="InterPro" id="IPR011623">
    <property type="entry name" value="7TMR_DISM_rcpt_extracell_dom1"/>
</dbReference>
<dbReference type="SUPFAM" id="SSF47384">
    <property type="entry name" value="Homodimeric domain of signal transducing histidine kinase"/>
    <property type="match status" value="1"/>
</dbReference>
<keyword evidence="9" id="KW-0812">Transmembrane</keyword>
<keyword evidence="12" id="KW-1185">Reference proteome</keyword>
<dbReference type="Pfam" id="PF07695">
    <property type="entry name" value="7TMR-DISM_7TM"/>
    <property type="match status" value="1"/>
</dbReference>
<keyword evidence="7" id="KW-0067">ATP-binding</keyword>
<dbReference type="PANTHER" id="PTHR43065">
    <property type="entry name" value="SENSOR HISTIDINE KINASE"/>
    <property type="match status" value="1"/>
</dbReference>
<dbReference type="RefSeq" id="WP_188849736.1">
    <property type="nucleotide sequence ID" value="NZ_BMJJ01000002.1"/>
</dbReference>
<comment type="caution">
    <text evidence="11">The sequence shown here is derived from an EMBL/GenBank/DDBJ whole genome shotgun (WGS) entry which is preliminary data.</text>
</comment>
<organism evidence="11 12">
    <name type="scientific">Aureimonas glaciei</name>
    <dbReference type="NCBI Taxonomy" id="1776957"/>
    <lineage>
        <taxon>Bacteria</taxon>
        <taxon>Pseudomonadati</taxon>
        <taxon>Pseudomonadota</taxon>
        <taxon>Alphaproteobacteria</taxon>
        <taxon>Hyphomicrobiales</taxon>
        <taxon>Aurantimonadaceae</taxon>
        <taxon>Aureimonas</taxon>
    </lineage>
</organism>
<feature type="transmembrane region" description="Helical" evidence="9">
    <location>
        <begin position="200"/>
        <end position="219"/>
    </location>
</feature>
<dbReference type="Gene3D" id="3.30.565.10">
    <property type="entry name" value="Histidine kinase-like ATPase, C-terminal domain"/>
    <property type="match status" value="1"/>
</dbReference>
<dbReference type="InterPro" id="IPR036890">
    <property type="entry name" value="HATPase_C_sf"/>
</dbReference>
<proteinExistence type="predicted"/>
<dbReference type="Gene3D" id="1.10.287.130">
    <property type="match status" value="1"/>
</dbReference>
<sequence>MSIDSRGAARAASAFWGWFAGFWALVILITLVASQPSPTRVAIYLGDAQTGFVDPTGQLTVDDIVRRQSDPSSAMTQAAPADGSQRPRLWLAPALPDSGSLRSANWTAPYVLSIREPRIEQADLYLQSPRGTKRLSWGRSDGQKMSGEAFRYPTFILSPDDVAEARAFLSMDVVASSQSQVWFSDFESFFGHYDGDTTRLSALIGVMAAMLIYIFVLGASLRNSTNLWLAACTASSLLYLVSSNALLENLVLPRLALGSRGTALVAILLLFCSFSGFMTNFLGLRRVAPRVWRVARWITAFQAACAVIALADIGLDLGIMRRLAPYLGLFTIAFGLLATLFAGQREPTRSLIFMAAWSPTMVVASLRLLADIVPQIGVHPTMETTLLGAMVVSLLLFTGIASFDIRKRETRLKREIIHNSERFRAFAEIGTDLFWEIDRNGMVVFVTGRQVGQTHFGLDEPLFDRLAAATSSELVKPLKDTIEANLPFDNRRLRIEDGGTDLWISISGRPIPPPGPGVLFRGVGRSVYRGVIRDVTEEVERENRRQLEQQMFTLGQLAGSVAHEINNLIHPIINLTKRLRLHLRDTIDPQSSRMMELIDISSKQAATVVSELLQSTRGERWKDTHRPISLAVEHSVEAIRPALPSSMRIDCLVENCESVTVKIGDILQIIGNLLSNAVHAVQGAGTVVVTLSVAEGGARLVVADNGSGMEEAVRLKAMQPFFSTKVDGEGTGVGLYIVQRIVRDYDGVISIESSPGSGTAVTIFFPQRKDDNG</sequence>
<feature type="transmembrane region" description="Helical" evidence="9">
    <location>
        <begin position="294"/>
        <end position="311"/>
    </location>
</feature>
<evidence type="ECO:0000259" key="10">
    <source>
        <dbReference type="PROSITE" id="PS50109"/>
    </source>
</evidence>
<feature type="transmembrane region" description="Helical" evidence="9">
    <location>
        <begin position="262"/>
        <end position="282"/>
    </location>
</feature>
<keyword evidence="9" id="KW-0472">Membrane</keyword>
<dbReference type="EC" id="2.7.13.3" evidence="2"/>
<evidence type="ECO:0000313" key="12">
    <source>
        <dbReference type="Proteomes" id="UP000613160"/>
    </source>
</evidence>
<evidence type="ECO:0000256" key="2">
    <source>
        <dbReference type="ARBA" id="ARBA00012438"/>
    </source>
</evidence>
<keyword evidence="5" id="KW-0547">Nucleotide-binding</keyword>
<dbReference type="InterPro" id="IPR004358">
    <property type="entry name" value="Sig_transdc_His_kin-like_C"/>
</dbReference>
<keyword evidence="3" id="KW-0597">Phosphoprotein</keyword>
<evidence type="ECO:0000256" key="3">
    <source>
        <dbReference type="ARBA" id="ARBA00022553"/>
    </source>
</evidence>
<dbReference type="SMART" id="SM00387">
    <property type="entry name" value="HATPase_c"/>
    <property type="match status" value="1"/>
</dbReference>
<keyword evidence="8" id="KW-0902">Two-component regulatory system</keyword>
<evidence type="ECO:0000256" key="9">
    <source>
        <dbReference type="SAM" id="Phobius"/>
    </source>
</evidence>
<evidence type="ECO:0000256" key="1">
    <source>
        <dbReference type="ARBA" id="ARBA00000085"/>
    </source>
</evidence>
<feature type="transmembrane region" description="Helical" evidence="9">
    <location>
        <begin position="385"/>
        <end position="405"/>
    </location>
</feature>
<dbReference type="Gene3D" id="2.60.40.2380">
    <property type="match status" value="1"/>
</dbReference>
<dbReference type="InterPro" id="IPR035965">
    <property type="entry name" value="PAS-like_dom_sf"/>
</dbReference>
<dbReference type="GO" id="GO:0000155">
    <property type="term" value="F:phosphorelay sensor kinase activity"/>
    <property type="evidence" value="ECO:0007669"/>
    <property type="project" value="InterPro"/>
</dbReference>
<keyword evidence="6" id="KW-0418">Kinase</keyword>
<dbReference type="Proteomes" id="UP000613160">
    <property type="component" value="Unassembled WGS sequence"/>
</dbReference>
<dbReference type="EMBL" id="BMJJ01000002">
    <property type="protein sequence ID" value="GGD11313.1"/>
    <property type="molecule type" value="Genomic_DNA"/>
</dbReference>
<evidence type="ECO:0000256" key="4">
    <source>
        <dbReference type="ARBA" id="ARBA00022679"/>
    </source>
</evidence>
<keyword evidence="4" id="KW-0808">Transferase</keyword>
<name>A0A917D916_9HYPH</name>
<dbReference type="CDD" id="cd00082">
    <property type="entry name" value="HisKA"/>
    <property type="match status" value="1"/>
</dbReference>
<feature type="domain" description="Histidine kinase" evidence="10">
    <location>
        <begin position="560"/>
        <end position="769"/>
    </location>
</feature>
<feature type="transmembrane region" description="Helical" evidence="9">
    <location>
        <begin position="323"/>
        <end position="343"/>
    </location>
</feature>
<accession>A0A917D916</accession>
<dbReference type="GO" id="GO:0005524">
    <property type="term" value="F:ATP binding"/>
    <property type="evidence" value="ECO:0007669"/>
    <property type="project" value="UniProtKB-KW"/>
</dbReference>
<evidence type="ECO:0000256" key="6">
    <source>
        <dbReference type="ARBA" id="ARBA00022777"/>
    </source>
</evidence>
<dbReference type="SMART" id="SM00388">
    <property type="entry name" value="HisKA"/>
    <property type="match status" value="1"/>
</dbReference>
<dbReference type="PRINTS" id="PR00344">
    <property type="entry name" value="BCTRLSENSOR"/>
</dbReference>
<keyword evidence="9" id="KW-1133">Transmembrane helix</keyword>
<feature type="transmembrane region" description="Helical" evidence="9">
    <location>
        <begin position="350"/>
        <end position="370"/>
    </location>
</feature>
<reference evidence="11" key="2">
    <citation type="submission" date="2020-09" db="EMBL/GenBank/DDBJ databases">
        <authorList>
            <person name="Sun Q."/>
            <person name="Zhou Y."/>
        </authorList>
    </citation>
    <scope>NUCLEOTIDE SEQUENCE</scope>
    <source>
        <strain evidence="11">CGMCC 1.15493</strain>
    </source>
</reference>
<protein>
    <recommendedName>
        <fullName evidence="2">histidine kinase</fullName>
        <ecNumber evidence="2">2.7.13.3</ecNumber>
    </recommendedName>
</protein>
<dbReference type="InterPro" id="IPR003594">
    <property type="entry name" value="HATPase_dom"/>
</dbReference>
<evidence type="ECO:0000256" key="7">
    <source>
        <dbReference type="ARBA" id="ARBA00022840"/>
    </source>
</evidence>
<evidence type="ECO:0000256" key="8">
    <source>
        <dbReference type="ARBA" id="ARBA00023012"/>
    </source>
</evidence>
<dbReference type="InterPro" id="IPR005467">
    <property type="entry name" value="His_kinase_dom"/>
</dbReference>
<dbReference type="PROSITE" id="PS50109">
    <property type="entry name" value="HIS_KIN"/>
    <property type="match status" value="1"/>
</dbReference>
<feature type="transmembrane region" description="Helical" evidence="9">
    <location>
        <begin position="226"/>
        <end position="242"/>
    </location>
</feature>
<evidence type="ECO:0000256" key="5">
    <source>
        <dbReference type="ARBA" id="ARBA00022741"/>
    </source>
</evidence>
<dbReference type="Pfam" id="PF02518">
    <property type="entry name" value="HATPase_c"/>
    <property type="match status" value="1"/>
</dbReference>
<reference evidence="11" key="1">
    <citation type="journal article" date="2014" name="Int. J. Syst. Evol. Microbiol.">
        <title>Complete genome sequence of Corynebacterium casei LMG S-19264T (=DSM 44701T), isolated from a smear-ripened cheese.</title>
        <authorList>
            <consortium name="US DOE Joint Genome Institute (JGI-PGF)"/>
            <person name="Walter F."/>
            <person name="Albersmeier A."/>
            <person name="Kalinowski J."/>
            <person name="Ruckert C."/>
        </authorList>
    </citation>
    <scope>NUCLEOTIDE SEQUENCE</scope>
    <source>
        <strain evidence="11">CGMCC 1.15493</strain>
    </source>
</reference>
<dbReference type="AlphaFoldDB" id="A0A917D916"/>
<dbReference type="SUPFAM" id="SSF55874">
    <property type="entry name" value="ATPase domain of HSP90 chaperone/DNA topoisomerase II/histidine kinase"/>
    <property type="match status" value="1"/>
</dbReference>
<evidence type="ECO:0000313" key="11">
    <source>
        <dbReference type="EMBL" id="GGD11313.1"/>
    </source>
</evidence>
<gene>
    <name evidence="11" type="ORF">GCM10011335_12900</name>
</gene>
<comment type="catalytic activity">
    <reaction evidence="1">
        <text>ATP + protein L-histidine = ADP + protein N-phospho-L-histidine.</text>
        <dbReference type="EC" id="2.7.13.3"/>
    </reaction>
</comment>
<dbReference type="PANTHER" id="PTHR43065:SF10">
    <property type="entry name" value="PEROXIDE STRESS-ACTIVATED HISTIDINE KINASE MAK3"/>
    <property type="match status" value="1"/>
</dbReference>
<dbReference type="InterPro" id="IPR003661">
    <property type="entry name" value="HisK_dim/P_dom"/>
</dbReference>